<dbReference type="InterPro" id="IPR009056">
    <property type="entry name" value="Cyt_c-like_dom"/>
</dbReference>
<dbReference type="EMBL" id="FNQK01000008">
    <property type="protein sequence ID" value="SEA21544.1"/>
    <property type="molecule type" value="Genomic_DNA"/>
</dbReference>
<dbReference type="OrthoDB" id="9811281at2"/>
<proteinExistence type="predicted"/>
<evidence type="ECO:0000259" key="7">
    <source>
        <dbReference type="PROSITE" id="PS51007"/>
    </source>
</evidence>
<dbReference type="Gene3D" id="6.10.280.130">
    <property type="match status" value="1"/>
</dbReference>
<gene>
    <name evidence="8" type="ORF">SAMN04487990_10893</name>
</gene>
<feature type="transmembrane region" description="Helical" evidence="6">
    <location>
        <begin position="7"/>
        <end position="25"/>
    </location>
</feature>
<dbReference type="GO" id="GO:0009055">
    <property type="term" value="F:electron transfer activity"/>
    <property type="evidence" value="ECO:0007669"/>
    <property type="project" value="InterPro"/>
</dbReference>
<keyword evidence="6" id="KW-1133">Transmembrane helix</keyword>
<dbReference type="InterPro" id="IPR036909">
    <property type="entry name" value="Cyt_c-like_dom_sf"/>
</dbReference>
<evidence type="ECO:0000313" key="9">
    <source>
        <dbReference type="Proteomes" id="UP000198846"/>
    </source>
</evidence>
<accession>A0A1H3ZDT1</accession>
<name>A0A1H3ZDT1_BIZPA</name>
<keyword evidence="6" id="KW-0472">Membrane</keyword>
<evidence type="ECO:0000256" key="6">
    <source>
        <dbReference type="SAM" id="Phobius"/>
    </source>
</evidence>
<keyword evidence="3 4" id="KW-0408">Iron</keyword>
<protein>
    <submittedName>
        <fullName evidence="8">Cytochrome c oxidase cbb3-type subunit 3</fullName>
    </submittedName>
</protein>
<dbReference type="AlphaFoldDB" id="A0A1H3ZDT1"/>
<dbReference type="InterPro" id="IPR050597">
    <property type="entry name" value="Cytochrome_c_Oxidase_Subunit"/>
</dbReference>
<dbReference type="GO" id="GO:0046872">
    <property type="term" value="F:metal ion binding"/>
    <property type="evidence" value="ECO:0007669"/>
    <property type="project" value="UniProtKB-KW"/>
</dbReference>
<keyword evidence="2 4" id="KW-0479">Metal-binding</keyword>
<organism evidence="8 9">
    <name type="scientific">Bizionia paragorgiae</name>
    <dbReference type="NCBI Taxonomy" id="283786"/>
    <lineage>
        <taxon>Bacteria</taxon>
        <taxon>Pseudomonadati</taxon>
        <taxon>Bacteroidota</taxon>
        <taxon>Flavobacteriia</taxon>
        <taxon>Flavobacteriales</taxon>
        <taxon>Flavobacteriaceae</taxon>
        <taxon>Bizionia</taxon>
    </lineage>
</organism>
<keyword evidence="9" id="KW-1185">Reference proteome</keyword>
<evidence type="ECO:0000256" key="4">
    <source>
        <dbReference type="PROSITE-ProRule" id="PRU00433"/>
    </source>
</evidence>
<dbReference type="SUPFAM" id="SSF46626">
    <property type="entry name" value="Cytochrome c"/>
    <property type="match status" value="1"/>
</dbReference>
<dbReference type="InterPro" id="IPR032858">
    <property type="entry name" value="CcoP_N"/>
</dbReference>
<dbReference type="Proteomes" id="UP000198846">
    <property type="component" value="Unassembled WGS sequence"/>
</dbReference>
<keyword evidence="1 4" id="KW-0349">Heme</keyword>
<evidence type="ECO:0000313" key="8">
    <source>
        <dbReference type="EMBL" id="SEA21544.1"/>
    </source>
</evidence>
<dbReference type="PANTHER" id="PTHR33751">
    <property type="entry name" value="CBB3-TYPE CYTOCHROME C OXIDASE SUBUNIT FIXP"/>
    <property type="match status" value="1"/>
</dbReference>
<evidence type="ECO:0000256" key="1">
    <source>
        <dbReference type="ARBA" id="ARBA00022617"/>
    </source>
</evidence>
<keyword evidence="6" id="KW-0812">Transmembrane</keyword>
<dbReference type="InterPro" id="IPR038414">
    <property type="entry name" value="CcoP_N_sf"/>
</dbReference>
<reference evidence="8 9" key="1">
    <citation type="submission" date="2016-10" db="EMBL/GenBank/DDBJ databases">
        <authorList>
            <person name="de Groot N.N."/>
        </authorList>
    </citation>
    <scope>NUCLEOTIDE SEQUENCE [LARGE SCALE GENOMIC DNA]</scope>
    <source>
        <strain evidence="8 9">DSM 23842</strain>
    </source>
</reference>
<evidence type="ECO:0000256" key="3">
    <source>
        <dbReference type="ARBA" id="ARBA00023004"/>
    </source>
</evidence>
<feature type="transmembrane region" description="Helical" evidence="6">
    <location>
        <begin position="37"/>
        <end position="60"/>
    </location>
</feature>
<dbReference type="GO" id="GO:0020037">
    <property type="term" value="F:heme binding"/>
    <property type="evidence" value="ECO:0007669"/>
    <property type="project" value="InterPro"/>
</dbReference>
<dbReference type="STRING" id="283786.SAMN04487990_10893"/>
<dbReference type="PROSITE" id="PS51007">
    <property type="entry name" value="CYTC"/>
    <property type="match status" value="1"/>
</dbReference>
<feature type="region of interest" description="Disordered" evidence="5">
    <location>
        <begin position="275"/>
        <end position="300"/>
    </location>
</feature>
<dbReference type="RefSeq" id="WP_092133565.1">
    <property type="nucleotide sequence ID" value="NZ_FNQK01000008.1"/>
</dbReference>
<dbReference type="PANTHER" id="PTHR33751:SF1">
    <property type="entry name" value="CBB3-TYPE CYTOCHROME C OXIDASE SUBUNIT FIXP"/>
    <property type="match status" value="1"/>
</dbReference>
<dbReference type="Pfam" id="PF14715">
    <property type="entry name" value="FixP_N"/>
    <property type="match status" value="1"/>
</dbReference>
<evidence type="ECO:0000256" key="5">
    <source>
        <dbReference type="SAM" id="MobiDB-lite"/>
    </source>
</evidence>
<dbReference type="Gene3D" id="1.10.760.10">
    <property type="entry name" value="Cytochrome c-like domain"/>
    <property type="match status" value="1"/>
</dbReference>
<feature type="domain" description="Cytochrome c" evidence="7">
    <location>
        <begin position="194"/>
        <end position="274"/>
    </location>
</feature>
<dbReference type="Pfam" id="PF00034">
    <property type="entry name" value="Cytochrom_C"/>
    <property type="match status" value="1"/>
</dbReference>
<sequence length="314" mass="35516">MRTTASLLRLLLLLIISIILMEWVYESDQKWAMLSEPIYWVIIGTVMLFGMAFEICVEALRVVLFKTLKPEQQASYLAKEATKKENQFKWINQIYLKMLGEEEVLDEKEIILDHDYDGIRELDNNLPPWWKYSFYATIVFAIVYMVRFEVLNDYTQDEEYEMAVAAAQLEIEEWKKTAKDLVDVNTVTLLTDAADLSAGKKIYETNCIACHKSDGGGGIGPNLTDPYWILGGSIKDIFKTVSEGGRAGKGMIAWKSELKPLEMAQVSSYVMSLGGTTPAEPKAPEGDLWQDENAPKAEVPTEETVIETEVTQVN</sequence>
<evidence type="ECO:0000256" key="2">
    <source>
        <dbReference type="ARBA" id="ARBA00022723"/>
    </source>
</evidence>
<feature type="transmembrane region" description="Helical" evidence="6">
    <location>
        <begin position="129"/>
        <end position="146"/>
    </location>
</feature>